<evidence type="ECO:0000256" key="1">
    <source>
        <dbReference type="SAM" id="MobiDB-lite"/>
    </source>
</evidence>
<keyword evidence="5" id="KW-1185">Reference proteome</keyword>
<feature type="transmembrane region" description="Helical" evidence="2">
    <location>
        <begin position="12"/>
        <end position="30"/>
    </location>
</feature>
<name>A0ABQ2QID1_9ACTN</name>
<evidence type="ECO:0000313" key="4">
    <source>
        <dbReference type="EMBL" id="GGP83318.1"/>
    </source>
</evidence>
<dbReference type="EMBL" id="BMQJ01000002">
    <property type="protein sequence ID" value="GGP83318.1"/>
    <property type="molecule type" value="Genomic_DNA"/>
</dbReference>
<dbReference type="Gene3D" id="3.30.530.20">
    <property type="match status" value="1"/>
</dbReference>
<organism evidence="4 5">
    <name type="scientific">Streptosporangium pseudovulgare</name>
    <dbReference type="NCBI Taxonomy" id="35765"/>
    <lineage>
        <taxon>Bacteria</taxon>
        <taxon>Bacillati</taxon>
        <taxon>Actinomycetota</taxon>
        <taxon>Actinomycetes</taxon>
        <taxon>Streptosporangiales</taxon>
        <taxon>Streptosporangiaceae</taxon>
        <taxon>Streptosporangium</taxon>
    </lineage>
</organism>
<evidence type="ECO:0000313" key="5">
    <source>
        <dbReference type="Proteomes" id="UP000611554"/>
    </source>
</evidence>
<keyword evidence="2" id="KW-1133">Transmembrane helix</keyword>
<sequence length="439" mass="47297">MTHEEKHTADPLARVLGWAGIGLGLAHIVAPKTAGRVYRRLAPTGGREFIQAMPMMGGTSGRGLRRRLMPTGGREFLHAIPSPGAGGMLRGLPMAGGRGLPRGLRRALAPTGGREFRHVIPPPGARDLLHMTPPGTGRGIAGRIRTMLAPTGRREFLHVIPYPGGRGHAHGMGDHHRMGGMRRMMAPGHGMGGMRRMMAPGHGMGGMRHMMAPGRMKAGRGRRGGGAGGRIGALTAATGLAVAVYAAARAGRRGTAARERQGRELGERVRDLRAAVTINHRREEVYRYWRDFGHLPRFMTHLESVEVIGDGRSHWTARGPAGKSVQWDAEITEDRPGELISWRSTGRATVPNSGTVRFTDAPGGRGTEVRVSLRYDPPGGKAGLALARLLGEHPEQQVRDDLRRFKQVLETGEVVRSEGSPEGTRALRQAVQRPAQPVG</sequence>
<dbReference type="InterPro" id="IPR005031">
    <property type="entry name" value="COQ10_START"/>
</dbReference>
<reference evidence="5" key="1">
    <citation type="journal article" date="2019" name="Int. J. Syst. Evol. Microbiol.">
        <title>The Global Catalogue of Microorganisms (GCM) 10K type strain sequencing project: providing services to taxonomists for standard genome sequencing and annotation.</title>
        <authorList>
            <consortium name="The Broad Institute Genomics Platform"/>
            <consortium name="The Broad Institute Genome Sequencing Center for Infectious Disease"/>
            <person name="Wu L."/>
            <person name="Ma J."/>
        </authorList>
    </citation>
    <scope>NUCLEOTIDE SEQUENCE [LARGE SCALE GENOMIC DNA]</scope>
    <source>
        <strain evidence="5">JCM 3115</strain>
    </source>
</reference>
<evidence type="ECO:0000256" key="2">
    <source>
        <dbReference type="SAM" id="Phobius"/>
    </source>
</evidence>
<dbReference type="PANTHER" id="PTHR33824">
    <property type="entry name" value="POLYKETIDE CYCLASE/DEHYDRASE AND LIPID TRANSPORT SUPERFAMILY PROTEIN"/>
    <property type="match status" value="1"/>
</dbReference>
<feature type="region of interest" description="Disordered" evidence="1">
    <location>
        <begin position="114"/>
        <end position="140"/>
    </location>
</feature>
<dbReference type="PANTHER" id="PTHR33824:SF7">
    <property type="entry name" value="POLYKETIDE CYCLASE_DEHYDRASE AND LIPID TRANSPORT SUPERFAMILY PROTEIN"/>
    <property type="match status" value="1"/>
</dbReference>
<dbReference type="CDD" id="cd07817">
    <property type="entry name" value="SRPBCC_8"/>
    <property type="match status" value="1"/>
</dbReference>
<dbReference type="Pfam" id="PF03364">
    <property type="entry name" value="Polyketide_cyc"/>
    <property type="match status" value="1"/>
</dbReference>
<dbReference type="RefSeq" id="WP_229810968.1">
    <property type="nucleotide sequence ID" value="NZ_BMQJ01000002.1"/>
</dbReference>
<protein>
    <recommendedName>
        <fullName evidence="3">Coenzyme Q-binding protein COQ10 START domain-containing protein</fullName>
    </recommendedName>
</protein>
<dbReference type="Proteomes" id="UP000611554">
    <property type="component" value="Unassembled WGS sequence"/>
</dbReference>
<proteinExistence type="predicted"/>
<dbReference type="SUPFAM" id="SSF55961">
    <property type="entry name" value="Bet v1-like"/>
    <property type="match status" value="1"/>
</dbReference>
<dbReference type="InterPro" id="IPR023393">
    <property type="entry name" value="START-like_dom_sf"/>
</dbReference>
<keyword evidence="2" id="KW-0812">Transmembrane</keyword>
<evidence type="ECO:0000259" key="3">
    <source>
        <dbReference type="Pfam" id="PF03364"/>
    </source>
</evidence>
<comment type="caution">
    <text evidence="4">The sequence shown here is derived from an EMBL/GenBank/DDBJ whole genome shotgun (WGS) entry which is preliminary data.</text>
</comment>
<feature type="domain" description="Coenzyme Q-binding protein COQ10 START" evidence="3">
    <location>
        <begin position="278"/>
        <end position="403"/>
    </location>
</feature>
<keyword evidence="2" id="KW-0472">Membrane</keyword>
<dbReference type="InterPro" id="IPR047137">
    <property type="entry name" value="ORF3"/>
</dbReference>
<feature type="region of interest" description="Disordered" evidence="1">
    <location>
        <begin position="413"/>
        <end position="439"/>
    </location>
</feature>
<accession>A0ABQ2QID1</accession>
<gene>
    <name evidence="4" type="ORF">GCM10010140_10240</name>
</gene>
<feature type="transmembrane region" description="Helical" evidence="2">
    <location>
        <begin position="227"/>
        <end position="248"/>
    </location>
</feature>